<dbReference type="AlphaFoldDB" id="A0A2S8BBP1"/>
<comment type="caution">
    <text evidence="1">The sequence shown here is derived from an EMBL/GenBank/DDBJ whole genome shotgun (WGS) entry which is preliminary data.</text>
</comment>
<name>A0A2S8BBP1_9MYCO</name>
<dbReference type="EMBL" id="PPEA01000997">
    <property type="protein sequence ID" value="PQM44077.1"/>
    <property type="molecule type" value="Genomic_DNA"/>
</dbReference>
<dbReference type="Proteomes" id="UP000238296">
    <property type="component" value="Unassembled WGS sequence"/>
</dbReference>
<organism evidence="1 2">
    <name type="scientific">Mycobacterium talmoniae</name>
    <dbReference type="NCBI Taxonomy" id="1858794"/>
    <lineage>
        <taxon>Bacteria</taxon>
        <taxon>Bacillati</taxon>
        <taxon>Actinomycetota</taxon>
        <taxon>Actinomycetes</taxon>
        <taxon>Mycobacteriales</taxon>
        <taxon>Mycobacteriaceae</taxon>
        <taxon>Mycobacterium</taxon>
    </lineage>
</organism>
<evidence type="ECO:0000313" key="2">
    <source>
        <dbReference type="Proteomes" id="UP000238296"/>
    </source>
</evidence>
<gene>
    <name evidence="1" type="ORF">C1Y40_05764</name>
</gene>
<evidence type="ECO:0000313" key="1">
    <source>
        <dbReference type="EMBL" id="PQM44077.1"/>
    </source>
</evidence>
<reference evidence="1 2" key="1">
    <citation type="journal article" date="2017" name="Int. J. Syst. Evol. Microbiol.">
        <title>Mycobacterium talmoniae sp. nov., a slowly growing mycobacterium isolated from human respiratory samples.</title>
        <authorList>
            <person name="Davidson R.M."/>
            <person name="DeGroote M.A."/>
            <person name="Marola J.L."/>
            <person name="Buss S."/>
            <person name="Jones V."/>
            <person name="McNeil M.R."/>
            <person name="Freifeld A.G."/>
            <person name="Elaine Epperson L."/>
            <person name="Hasan N.A."/>
            <person name="Jackson M."/>
            <person name="Iwen P.C."/>
            <person name="Salfinger M."/>
            <person name="Strong M."/>
        </authorList>
    </citation>
    <scope>NUCLEOTIDE SEQUENCE [LARGE SCALE GENOMIC DNA]</scope>
    <source>
        <strain evidence="1 2">ATCC BAA-2683</strain>
    </source>
</reference>
<accession>A0A2S8BBP1</accession>
<protein>
    <submittedName>
        <fullName evidence="1">Uncharacterized protein</fullName>
    </submittedName>
</protein>
<proteinExistence type="predicted"/>
<sequence length="91" mass="9551">MRCSAQEFVAGRIIGRQRALQLAQVAAEGLQQRVPGAMPAVVGDAGHRAVAVLQRPPQRIGGVRQPQVQLVVGGQRLQQLDVGAGQPGVPE</sequence>